<dbReference type="AlphaFoldDB" id="A0A9P6K9U9"/>
<dbReference type="SUPFAM" id="SSF49503">
    <property type="entry name" value="Cupredoxins"/>
    <property type="match status" value="1"/>
</dbReference>
<protein>
    <recommendedName>
        <fullName evidence="4">Phytocyanin domain-containing protein</fullName>
    </recommendedName>
</protein>
<keyword evidence="1" id="KW-0732">Signal</keyword>
<accession>A0A9P6K9U9</accession>
<organism evidence="2 3">
    <name type="scientific">Lunasporangiospora selenospora</name>
    <dbReference type="NCBI Taxonomy" id="979761"/>
    <lineage>
        <taxon>Eukaryota</taxon>
        <taxon>Fungi</taxon>
        <taxon>Fungi incertae sedis</taxon>
        <taxon>Mucoromycota</taxon>
        <taxon>Mortierellomycotina</taxon>
        <taxon>Mortierellomycetes</taxon>
        <taxon>Mortierellales</taxon>
        <taxon>Mortierellaceae</taxon>
        <taxon>Lunasporangiospora</taxon>
    </lineage>
</organism>
<name>A0A9P6K9U9_9FUNG</name>
<evidence type="ECO:0008006" key="4">
    <source>
        <dbReference type="Google" id="ProtNLM"/>
    </source>
</evidence>
<feature type="chain" id="PRO_5040498937" description="Phytocyanin domain-containing protein" evidence="1">
    <location>
        <begin position="20"/>
        <end position="161"/>
    </location>
</feature>
<evidence type="ECO:0000313" key="3">
    <source>
        <dbReference type="Proteomes" id="UP000780801"/>
    </source>
</evidence>
<evidence type="ECO:0000256" key="1">
    <source>
        <dbReference type="SAM" id="SignalP"/>
    </source>
</evidence>
<dbReference type="Proteomes" id="UP000780801">
    <property type="component" value="Unassembled WGS sequence"/>
</dbReference>
<sequence length="161" mass="16640">MRFSAATVVAAAFVAPVLAARTWDVNWVNGVPQPQVLNISAGDTVRWPNNDGPDHAIVQTANGARSCNNLAGGFNSGTLTRGQAYNRTFNDVSAINYKDGVGNNCQSGGQGTINVQANGTLPSTTNTPSPSPTHGSAANLIISVEKSIFVVTIGFLGALLL</sequence>
<dbReference type="Gene3D" id="2.60.40.420">
    <property type="entry name" value="Cupredoxins - blue copper proteins"/>
    <property type="match status" value="1"/>
</dbReference>
<proteinExistence type="predicted"/>
<comment type="caution">
    <text evidence="2">The sequence shown here is derived from an EMBL/GenBank/DDBJ whole genome shotgun (WGS) entry which is preliminary data.</text>
</comment>
<keyword evidence="3" id="KW-1185">Reference proteome</keyword>
<dbReference type="EMBL" id="JAABOA010005253">
    <property type="protein sequence ID" value="KAF9577133.1"/>
    <property type="molecule type" value="Genomic_DNA"/>
</dbReference>
<dbReference type="InterPro" id="IPR008972">
    <property type="entry name" value="Cupredoxin"/>
</dbReference>
<dbReference type="OrthoDB" id="2436418at2759"/>
<reference evidence="2" key="1">
    <citation type="journal article" date="2020" name="Fungal Divers.">
        <title>Resolving the Mortierellaceae phylogeny through synthesis of multi-gene phylogenetics and phylogenomics.</title>
        <authorList>
            <person name="Vandepol N."/>
            <person name="Liber J."/>
            <person name="Desiro A."/>
            <person name="Na H."/>
            <person name="Kennedy M."/>
            <person name="Barry K."/>
            <person name="Grigoriev I.V."/>
            <person name="Miller A.N."/>
            <person name="O'Donnell K."/>
            <person name="Stajich J.E."/>
            <person name="Bonito G."/>
        </authorList>
    </citation>
    <scope>NUCLEOTIDE SEQUENCE</scope>
    <source>
        <strain evidence="2">KOD1015</strain>
    </source>
</reference>
<feature type="signal peptide" evidence="1">
    <location>
        <begin position="1"/>
        <end position="19"/>
    </location>
</feature>
<evidence type="ECO:0000313" key="2">
    <source>
        <dbReference type="EMBL" id="KAF9577133.1"/>
    </source>
</evidence>
<gene>
    <name evidence="2" type="ORF">BGW38_007856</name>
</gene>